<evidence type="ECO:0000313" key="4">
    <source>
        <dbReference type="EMBL" id="KUM95288.1"/>
    </source>
</evidence>
<feature type="transmembrane region" description="Helical" evidence="2">
    <location>
        <begin position="154"/>
        <end position="171"/>
    </location>
</feature>
<protein>
    <recommendedName>
        <fullName evidence="3">Acyltransferase 3 domain-containing protein</fullName>
    </recommendedName>
</protein>
<dbReference type="OrthoDB" id="9796461at2"/>
<feature type="region of interest" description="Disordered" evidence="1">
    <location>
        <begin position="380"/>
        <end position="410"/>
    </location>
</feature>
<feature type="transmembrane region" description="Helical" evidence="2">
    <location>
        <begin position="255"/>
        <end position="273"/>
    </location>
</feature>
<feature type="transmembrane region" description="Helical" evidence="2">
    <location>
        <begin position="221"/>
        <end position="243"/>
    </location>
</feature>
<reference evidence="4 5" key="1">
    <citation type="submission" date="2015-10" db="EMBL/GenBank/DDBJ databases">
        <title>Draft genome sequence of Streptomyces yokosukanensis DSM 40224, type strain for the species Streptomyces yokosukanensis.</title>
        <authorList>
            <person name="Ruckert C."/>
            <person name="Winkler A."/>
            <person name="Kalinowski J."/>
            <person name="Kampfer P."/>
            <person name="Glaeser S."/>
        </authorList>
    </citation>
    <scope>NUCLEOTIDE SEQUENCE [LARGE SCALE GENOMIC DNA]</scope>
    <source>
        <strain evidence="4 5">DSM 40224</strain>
    </source>
</reference>
<comment type="caution">
    <text evidence="4">The sequence shown here is derived from an EMBL/GenBank/DDBJ whole genome shotgun (WGS) entry which is preliminary data.</text>
</comment>
<dbReference type="InterPro" id="IPR050879">
    <property type="entry name" value="Acyltransferase_3"/>
</dbReference>
<dbReference type="RefSeq" id="WP_067136914.1">
    <property type="nucleotide sequence ID" value="NZ_JBFACD010000082.1"/>
</dbReference>
<feature type="domain" description="Acyltransferase 3" evidence="3">
    <location>
        <begin position="28"/>
        <end position="367"/>
    </location>
</feature>
<dbReference type="GO" id="GO:0016747">
    <property type="term" value="F:acyltransferase activity, transferring groups other than amino-acyl groups"/>
    <property type="evidence" value="ECO:0007669"/>
    <property type="project" value="InterPro"/>
</dbReference>
<feature type="transmembrane region" description="Helical" evidence="2">
    <location>
        <begin position="31"/>
        <end position="49"/>
    </location>
</feature>
<dbReference type="PANTHER" id="PTHR23028">
    <property type="entry name" value="ACETYLTRANSFERASE"/>
    <property type="match status" value="1"/>
</dbReference>
<dbReference type="STRING" id="67386.AQI95_43285"/>
<dbReference type="AlphaFoldDB" id="A0A124HCS2"/>
<keyword evidence="2" id="KW-0812">Transmembrane</keyword>
<gene>
    <name evidence="4" type="ORF">AQI95_43285</name>
</gene>
<name>A0A124HCS2_9ACTN</name>
<feature type="transmembrane region" description="Helical" evidence="2">
    <location>
        <begin position="320"/>
        <end position="341"/>
    </location>
</feature>
<evidence type="ECO:0000256" key="1">
    <source>
        <dbReference type="SAM" id="MobiDB-lite"/>
    </source>
</evidence>
<feature type="region of interest" description="Disordered" evidence="1">
    <location>
        <begin position="1"/>
        <end position="21"/>
    </location>
</feature>
<keyword evidence="2" id="KW-0472">Membrane</keyword>
<sequence>MLPAEKSPKPSPVDAPDNRGSQAERLSSLTGLRFFAAFLVFVCHALSQFSPQADTASRDLAYFLLPAGPVGVSFFFVLSGFVLTYAARPGDTVRRFWRRRVVKIYPSHVVTWSAGLVLALCTGTVVSVATTTAALFLVQAWAPHMVLTATVNPISWTLACELFFYLLFPFLYRGLRRLPRNRLWPAAGILTALIMAVPHLAGLLPGKPLPLAGYSLTQFWLVYTAPPVRLLEFALGIVLALLVRNGMWPLVSVRLAAVLCCAGYAVAGVTTMVTKAPHLWAMVSATVVPLAVLIPTAASRDRQNLPSLTRHPRVVRLGELSFAFYLVHHMILTACFTALLPDDFRPGLLGLIGVAVVLFFVCWAAAWLLHTAVEQPAMRRWSRPRATRRTQPAPPRAAERSEPLTGERTP</sequence>
<dbReference type="PANTHER" id="PTHR23028:SF53">
    <property type="entry name" value="ACYL_TRANSF_3 DOMAIN-CONTAINING PROTEIN"/>
    <property type="match status" value="1"/>
</dbReference>
<evidence type="ECO:0000313" key="5">
    <source>
        <dbReference type="Proteomes" id="UP000053127"/>
    </source>
</evidence>
<dbReference type="InterPro" id="IPR002656">
    <property type="entry name" value="Acyl_transf_3_dom"/>
</dbReference>
<keyword evidence="5" id="KW-1185">Reference proteome</keyword>
<dbReference type="EMBL" id="LMWN01000113">
    <property type="protein sequence ID" value="KUM95288.1"/>
    <property type="molecule type" value="Genomic_DNA"/>
</dbReference>
<organism evidence="4 5">
    <name type="scientific">Streptomyces yokosukanensis</name>
    <dbReference type="NCBI Taxonomy" id="67386"/>
    <lineage>
        <taxon>Bacteria</taxon>
        <taxon>Bacillati</taxon>
        <taxon>Actinomycetota</taxon>
        <taxon>Actinomycetes</taxon>
        <taxon>Kitasatosporales</taxon>
        <taxon>Streptomycetaceae</taxon>
        <taxon>Streptomyces</taxon>
    </lineage>
</organism>
<feature type="transmembrane region" description="Helical" evidence="2">
    <location>
        <begin position="109"/>
        <end position="142"/>
    </location>
</feature>
<accession>A0A124HCS2</accession>
<dbReference type="Pfam" id="PF01757">
    <property type="entry name" value="Acyl_transf_3"/>
    <property type="match status" value="1"/>
</dbReference>
<proteinExistence type="predicted"/>
<feature type="transmembrane region" description="Helical" evidence="2">
    <location>
        <begin position="347"/>
        <end position="369"/>
    </location>
</feature>
<evidence type="ECO:0000256" key="2">
    <source>
        <dbReference type="SAM" id="Phobius"/>
    </source>
</evidence>
<feature type="transmembrane region" description="Helical" evidence="2">
    <location>
        <begin position="61"/>
        <end position="88"/>
    </location>
</feature>
<dbReference type="GO" id="GO:0009103">
    <property type="term" value="P:lipopolysaccharide biosynthetic process"/>
    <property type="evidence" value="ECO:0007669"/>
    <property type="project" value="TreeGrafter"/>
</dbReference>
<keyword evidence="2" id="KW-1133">Transmembrane helix</keyword>
<feature type="transmembrane region" description="Helical" evidence="2">
    <location>
        <begin position="183"/>
        <end position="201"/>
    </location>
</feature>
<dbReference type="GO" id="GO:0016020">
    <property type="term" value="C:membrane"/>
    <property type="evidence" value="ECO:0007669"/>
    <property type="project" value="TreeGrafter"/>
</dbReference>
<dbReference type="Proteomes" id="UP000053127">
    <property type="component" value="Unassembled WGS sequence"/>
</dbReference>
<evidence type="ECO:0000259" key="3">
    <source>
        <dbReference type="Pfam" id="PF01757"/>
    </source>
</evidence>
<feature type="transmembrane region" description="Helical" evidence="2">
    <location>
        <begin position="279"/>
        <end position="299"/>
    </location>
</feature>